<sequence length="181" mass="18759">MLDDAANEQQVRPLLPAGSDCAVLITARDRLGGLAGARLTELDVLAPQEALSLFTTIGTLNFSTVLVTSAAGHPYRVGIITNNTSLVFSKPVDLGEGWTHDLLTYDGSGHLFGIADGTLRRYNIGAAKPNASHITGNTLIDTGFTLKTLGSTGPDWLRAPRAPGSCSRTGSTAPATGPATS</sequence>
<feature type="region of interest" description="Disordered" evidence="1">
    <location>
        <begin position="159"/>
        <end position="181"/>
    </location>
</feature>
<reference evidence="3" key="1">
    <citation type="journal article" date="2019" name="Int. J. Syst. Evol. Microbiol.">
        <title>The Global Catalogue of Microorganisms (GCM) 10K type strain sequencing project: providing services to taxonomists for standard genome sequencing and annotation.</title>
        <authorList>
            <consortium name="The Broad Institute Genomics Platform"/>
            <consortium name="The Broad Institute Genome Sequencing Center for Infectious Disease"/>
            <person name="Wu L."/>
            <person name="Ma J."/>
        </authorList>
    </citation>
    <scope>NUCLEOTIDE SEQUENCE [LARGE SCALE GENOMIC DNA]</scope>
    <source>
        <strain evidence="3">JCM 18306</strain>
    </source>
</reference>
<proteinExistence type="predicted"/>
<organism evidence="2 3">
    <name type="scientific">Streptomyces thinghirensis</name>
    <dbReference type="NCBI Taxonomy" id="551547"/>
    <lineage>
        <taxon>Bacteria</taxon>
        <taxon>Bacillati</taxon>
        <taxon>Actinomycetota</taxon>
        <taxon>Actinomycetes</taxon>
        <taxon>Kitasatosporales</taxon>
        <taxon>Streptomycetaceae</taxon>
        <taxon>Streptomyces</taxon>
    </lineage>
</organism>
<gene>
    <name evidence="2" type="ORF">GCM10023323_17310</name>
</gene>
<evidence type="ECO:0000313" key="3">
    <source>
        <dbReference type="Proteomes" id="UP001499878"/>
    </source>
</evidence>
<dbReference type="Proteomes" id="UP001499878">
    <property type="component" value="Unassembled WGS sequence"/>
</dbReference>
<feature type="compositionally biased region" description="Low complexity" evidence="1">
    <location>
        <begin position="169"/>
        <end position="181"/>
    </location>
</feature>
<dbReference type="RefSeq" id="WP_345628220.1">
    <property type="nucleotide sequence ID" value="NZ_BAABJR010000004.1"/>
</dbReference>
<accession>A0ABP9T277</accession>
<keyword evidence="3" id="KW-1185">Reference proteome</keyword>
<evidence type="ECO:0000256" key="1">
    <source>
        <dbReference type="SAM" id="MobiDB-lite"/>
    </source>
</evidence>
<comment type="caution">
    <text evidence="2">The sequence shown here is derived from an EMBL/GenBank/DDBJ whole genome shotgun (WGS) entry which is preliminary data.</text>
</comment>
<protein>
    <submittedName>
        <fullName evidence="2">Uncharacterized protein</fullName>
    </submittedName>
</protein>
<name>A0ABP9T277_9ACTN</name>
<dbReference type="EMBL" id="BAABJR010000004">
    <property type="protein sequence ID" value="GAA5206328.1"/>
    <property type="molecule type" value="Genomic_DNA"/>
</dbReference>
<evidence type="ECO:0000313" key="2">
    <source>
        <dbReference type="EMBL" id="GAA5206328.1"/>
    </source>
</evidence>